<feature type="compositionally biased region" description="Low complexity" evidence="1">
    <location>
        <begin position="767"/>
        <end position="776"/>
    </location>
</feature>
<organism evidence="2 3">
    <name type="scientific">Lepidopterella palustris CBS 459.81</name>
    <dbReference type="NCBI Taxonomy" id="1314670"/>
    <lineage>
        <taxon>Eukaryota</taxon>
        <taxon>Fungi</taxon>
        <taxon>Dikarya</taxon>
        <taxon>Ascomycota</taxon>
        <taxon>Pezizomycotina</taxon>
        <taxon>Dothideomycetes</taxon>
        <taxon>Pleosporomycetidae</taxon>
        <taxon>Mytilinidiales</taxon>
        <taxon>Argynnaceae</taxon>
        <taxon>Lepidopterella</taxon>
    </lineage>
</organism>
<feature type="compositionally biased region" description="Low complexity" evidence="1">
    <location>
        <begin position="147"/>
        <end position="161"/>
    </location>
</feature>
<evidence type="ECO:0000256" key="1">
    <source>
        <dbReference type="SAM" id="MobiDB-lite"/>
    </source>
</evidence>
<feature type="region of interest" description="Disordered" evidence="1">
    <location>
        <begin position="761"/>
        <end position="929"/>
    </location>
</feature>
<evidence type="ECO:0000313" key="3">
    <source>
        <dbReference type="Proteomes" id="UP000250266"/>
    </source>
</evidence>
<feature type="compositionally biased region" description="Polar residues" evidence="1">
    <location>
        <begin position="574"/>
        <end position="583"/>
    </location>
</feature>
<dbReference type="OrthoDB" id="5367052at2759"/>
<dbReference type="EMBL" id="KV745146">
    <property type="protein sequence ID" value="OCK77204.1"/>
    <property type="molecule type" value="Genomic_DNA"/>
</dbReference>
<feature type="compositionally biased region" description="Polar residues" evidence="1">
    <location>
        <begin position="777"/>
        <end position="787"/>
    </location>
</feature>
<feature type="compositionally biased region" description="Low complexity" evidence="1">
    <location>
        <begin position="458"/>
        <end position="472"/>
    </location>
</feature>
<feature type="compositionally biased region" description="Polar residues" evidence="1">
    <location>
        <begin position="807"/>
        <end position="851"/>
    </location>
</feature>
<feature type="compositionally biased region" description="Low complexity" evidence="1">
    <location>
        <begin position="208"/>
        <end position="217"/>
    </location>
</feature>
<reference evidence="2 3" key="1">
    <citation type="journal article" date="2016" name="Nat. Commun.">
        <title>Ectomycorrhizal ecology is imprinted in the genome of the dominant symbiotic fungus Cenococcum geophilum.</title>
        <authorList>
            <consortium name="DOE Joint Genome Institute"/>
            <person name="Peter M."/>
            <person name="Kohler A."/>
            <person name="Ohm R.A."/>
            <person name="Kuo A."/>
            <person name="Krutzmann J."/>
            <person name="Morin E."/>
            <person name="Arend M."/>
            <person name="Barry K.W."/>
            <person name="Binder M."/>
            <person name="Choi C."/>
            <person name="Clum A."/>
            <person name="Copeland A."/>
            <person name="Grisel N."/>
            <person name="Haridas S."/>
            <person name="Kipfer T."/>
            <person name="LaButti K."/>
            <person name="Lindquist E."/>
            <person name="Lipzen A."/>
            <person name="Maire R."/>
            <person name="Meier B."/>
            <person name="Mihaltcheva S."/>
            <person name="Molinier V."/>
            <person name="Murat C."/>
            <person name="Poggeler S."/>
            <person name="Quandt C.A."/>
            <person name="Sperisen C."/>
            <person name="Tritt A."/>
            <person name="Tisserant E."/>
            <person name="Crous P.W."/>
            <person name="Henrissat B."/>
            <person name="Nehls U."/>
            <person name="Egli S."/>
            <person name="Spatafora J.W."/>
            <person name="Grigoriev I.V."/>
            <person name="Martin F.M."/>
        </authorList>
    </citation>
    <scope>NUCLEOTIDE SEQUENCE [LARGE SCALE GENOMIC DNA]</scope>
    <source>
        <strain evidence="2 3">CBS 459.81</strain>
    </source>
</reference>
<name>A0A8E2JC83_9PEZI</name>
<feature type="region of interest" description="Disordered" evidence="1">
    <location>
        <begin position="277"/>
        <end position="630"/>
    </location>
</feature>
<feature type="compositionally biased region" description="Low complexity" evidence="1">
    <location>
        <begin position="792"/>
        <end position="806"/>
    </location>
</feature>
<feature type="compositionally biased region" description="Polar residues" evidence="1">
    <location>
        <begin position="281"/>
        <end position="293"/>
    </location>
</feature>
<feature type="compositionally biased region" description="Low complexity" evidence="1">
    <location>
        <begin position="170"/>
        <end position="186"/>
    </location>
</feature>
<gene>
    <name evidence="2" type="ORF">K432DRAFT_334375</name>
</gene>
<feature type="compositionally biased region" description="Pro residues" evidence="1">
    <location>
        <begin position="349"/>
        <end position="361"/>
    </location>
</feature>
<keyword evidence="3" id="KW-1185">Reference proteome</keyword>
<feature type="compositionally biased region" description="Pro residues" evidence="1">
    <location>
        <begin position="619"/>
        <end position="630"/>
    </location>
</feature>
<sequence length="1387" mass="151168">MSSEYGYGSSLPPPPPTSAPRLAGGQPSSQRRVAVQPPSITTALAPQQGAYLHSQTPSSATSLSTPFSPYAASTLSAAGSRGSSPMALRSASSMVAAYNPQQWGRNGPIGGQYVPHSSPQSATVSNRQREITGMEANMPSPPPPYSPGQGQSMSQTMGSSPHLSGNAFTSSHSASPSEYTPSSGSSIVVPQRTSSGYDLSRPSSVTVPNSASNATSPPSFPPPPPLATRDRSSSRSDKQHSIFSLSALTSRNRASEYSQAPSAIESLRINTTEALARAPVNGSQGPRVSQSHISIIAPERRWSPESPARPPASRRAASTGAIGIASASNSRTPIEGSPIPPSYGWGPGMPLPPPPPGPPPSSSRSQSMSRTPDTFSRSENPTAAPPTRRPTQMGSTLGPIPPTPVGWQDEDARNRSRSPAARGLHLDTSSQSINPQTNPVTWPDTASGNTSSIPGPPAAQSASSSAGGLSRAPAKRDPSARGIRERRSESRAARERTSEAPSARESNNNPWAQDMEVTSAKPSDLVLTGPTDGSIGRRRGVTKGTPRSSRNFQSPRDAQMHTGSKKSYEDLQDPGSSNSTPRLESTKRVMSPEIFAPTPPFSPGTDRFDHMIHNNGSPAVPPKTLPTPPPQHLGDDYSSSLSVSSLHQARPISHILHTPNIEANAMPAPLSPVRPQSAGLNTSTPKPSEREMFAQSAIERHRLFIEKENVAQTDQERLELFAEFIVTESRLRRDRYSSAFDAMASDILDLTRDLWRSYGAGGKRSVTPSASTTATTNGRVSQASTIEESPDTRTSAPTTAASPSSSKANYTPHTEPNSPSSASSQGRGRESQAWNSYQPCLSPIPSMTVSTVHDDEDSRGRSASRWWEASADGGSSGRGGKKLERSKRESKYMGLPREAREHLQWEDEGSPAYGPGPSSQQLVYGPNDFPVEKTGLHDHVQPVSAHSFQFYSHSAPATPDPYKLDVSRLVTLPPPYPRHYPAVNNNHPDLASIRANLRSLSDLEGVAPTKEHYVAKIDVRREQERTQLAERRSDLRYNIQENIRSGIMSFADAAKAEAEFEAREDKRTQEMVQMEFDIFQKDVATPLHAMFSERITKASASIDHLRSGLFNDARESNPNQTQEEGDEQPELLEKLTLIKWLFEAREQLHREMFELEDERNDRYKSIVLTPYVQAGNDEKVKEANDFFKRDAQDRKLVFEKETLKRFEDFLNVIEENVTRGVEIQLSAFWDIAPGLLAIVQKVPSKLDGFDILIPPQEYEENPSYHDFPLQYLFSLLAHAGKSAYQFIESQVNLLCLLHEVKTGVMTAGSRLLETQRYLAGEDFASIDREMKAIRQDEEARLTEDLKEKVALVEGQWGEALGKGLEDCKNRVEAFLDERGGWDESLKE</sequence>
<feature type="compositionally biased region" description="Polar residues" evidence="1">
    <location>
        <begin position="241"/>
        <end position="261"/>
    </location>
</feature>
<feature type="compositionally biased region" description="Low complexity" evidence="1">
    <location>
        <begin position="362"/>
        <end position="372"/>
    </location>
</feature>
<protein>
    <submittedName>
        <fullName evidence="2">Uncharacterized protein</fullName>
    </submittedName>
</protein>
<feature type="compositionally biased region" description="Basic and acidic residues" evidence="1">
    <location>
        <begin position="881"/>
        <end position="905"/>
    </location>
</feature>
<feature type="compositionally biased region" description="Polar residues" evidence="1">
    <location>
        <begin position="545"/>
        <end position="556"/>
    </location>
</feature>
<evidence type="ECO:0000313" key="2">
    <source>
        <dbReference type="EMBL" id="OCK77204.1"/>
    </source>
</evidence>
<feature type="compositionally biased region" description="Polar residues" evidence="1">
    <location>
        <begin position="115"/>
        <end position="126"/>
    </location>
</feature>
<proteinExistence type="predicted"/>
<feature type="region of interest" description="Disordered" evidence="1">
    <location>
        <begin position="1"/>
        <end position="263"/>
    </location>
</feature>
<feature type="compositionally biased region" description="Polar residues" evidence="1">
    <location>
        <begin position="191"/>
        <end position="207"/>
    </location>
</feature>
<accession>A0A8E2JC83</accession>
<feature type="compositionally biased region" description="Basic and acidic residues" evidence="1">
    <location>
        <begin position="474"/>
        <end position="498"/>
    </location>
</feature>
<feature type="compositionally biased region" description="Polar residues" evidence="1">
    <location>
        <begin position="53"/>
        <end position="83"/>
    </location>
</feature>
<dbReference type="Proteomes" id="UP000250266">
    <property type="component" value="Unassembled WGS sequence"/>
</dbReference>
<feature type="compositionally biased region" description="Low complexity" evidence="1">
    <location>
        <begin position="311"/>
        <end position="330"/>
    </location>
</feature>
<feature type="compositionally biased region" description="Polar residues" evidence="1">
    <location>
        <begin position="427"/>
        <end position="450"/>
    </location>
</feature>
<feature type="compositionally biased region" description="Basic and acidic residues" evidence="1">
    <location>
        <begin position="228"/>
        <end position="240"/>
    </location>
</feature>